<dbReference type="AlphaFoldDB" id="A0A316EZK7"/>
<dbReference type="RefSeq" id="WP_146208387.1">
    <property type="nucleotide sequence ID" value="NZ_QGGT01000001.1"/>
</dbReference>
<evidence type="ECO:0000313" key="2">
    <source>
        <dbReference type="EMBL" id="PWK37315.1"/>
    </source>
</evidence>
<organism evidence="2 3">
    <name type="scientific">Cupriavidus plantarum</name>
    <dbReference type="NCBI Taxonomy" id="942865"/>
    <lineage>
        <taxon>Bacteria</taxon>
        <taxon>Pseudomonadati</taxon>
        <taxon>Pseudomonadota</taxon>
        <taxon>Betaproteobacteria</taxon>
        <taxon>Burkholderiales</taxon>
        <taxon>Burkholderiaceae</taxon>
        <taxon>Cupriavidus</taxon>
    </lineage>
</organism>
<evidence type="ECO:0008006" key="4">
    <source>
        <dbReference type="Google" id="ProtNLM"/>
    </source>
</evidence>
<evidence type="ECO:0000256" key="1">
    <source>
        <dbReference type="SAM" id="MobiDB-lite"/>
    </source>
</evidence>
<gene>
    <name evidence="2" type="ORF">C7419_1011197</name>
</gene>
<keyword evidence="3" id="KW-1185">Reference proteome</keyword>
<evidence type="ECO:0000313" key="3">
    <source>
        <dbReference type="Proteomes" id="UP000245754"/>
    </source>
</evidence>
<proteinExistence type="predicted"/>
<accession>A0A316EZK7</accession>
<sequence>MVAITSVGTPALSSTAPYGRSGTSPASAGAAGASAGASASDGAEAVALGQGGGSPVYTRAQLAPTYAWERASSDAISGRLAGNVLASTMSGRFAGLGAALLTQLGGDGSDYSQSVIGVAPGAQVNAIRASRFQAPALNQVGLTLTMRSGATVTVTLGSDTDRLAVNVAVTGGTLGAKDRDAVAALAGAFQTAIDALGETPPRLDLGGLLDTDADLFAAVNLHASIDVGQNQPQTIDFVASDQQRTVSVRGPSGDLDLNVDMRETSTLGTAAQQASAIRHYLQQFDAAKSRGQGDPALMAMFKDAFAALHSHRASSDGVFGKPSSNGIDPASRIALSGADHGMMTGLGDFQASISQTAVASNPMRRDEVDAFSYQVSQHTEISGKSELDRSVHQRQESRLDASFHRSLFGDTALMLTDSPYSQNYYYDQIHDTASSDMSLAYAKGALVQATLTQAADQSSRVQKYELGRLQSDITTPNAKSRTVDVLGMIDDAIRNDTYHQIPDDRQRDDVLSSMHDRVLLHASTDQVGNL</sequence>
<comment type="caution">
    <text evidence="2">The sequence shown here is derived from an EMBL/GenBank/DDBJ whole genome shotgun (WGS) entry which is preliminary data.</text>
</comment>
<dbReference type="EMBL" id="QGGT01000001">
    <property type="protein sequence ID" value="PWK37315.1"/>
    <property type="molecule type" value="Genomic_DNA"/>
</dbReference>
<reference evidence="2 3" key="1">
    <citation type="submission" date="2018-05" db="EMBL/GenBank/DDBJ databases">
        <title>Genomic Encyclopedia of Type Strains, Phase IV (KMG-V): Genome sequencing to study the core and pangenomes of soil and plant-associated prokaryotes.</title>
        <authorList>
            <person name="Whitman W."/>
        </authorList>
    </citation>
    <scope>NUCLEOTIDE SEQUENCE [LARGE SCALE GENOMIC DNA]</scope>
    <source>
        <strain evidence="2 3">SLV-132</strain>
    </source>
</reference>
<name>A0A316EZK7_9BURK</name>
<protein>
    <recommendedName>
        <fullName evidence="4">Lactate dehydrogenase</fullName>
    </recommendedName>
</protein>
<feature type="compositionally biased region" description="Low complexity" evidence="1">
    <location>
        <begin position="19"/>
        <end position="34"/>
    </location>
</feature>
<feature type="region of interest" description="Disordered" evidence="1">
    <location>
        <begin position="14"/>
        <end position="34"/>
    </location>
</feature>
<dbReference type="Proteomes" id="UP000245754">
    <property type="component" value="Unassembled WGS sequence"/>
</dbReference>